<protein>
    <submittedName>
        <fullName evidence="1">Uncharacterized protein</fullName>
    </submittedName>
</protein>
<organism evidence="1 2">
    <name type="scientific">Streptomyces inusitatus</name>
    <dbReference type="NCBI Taxonomy" id="68221"/>
    <lineage>
        <taxon>Bacteria</taxon>
        <taxon>Bacillati</taxon>
        <taxon>Actinomycetota</taxon>
        <taxon>Actinomycetes</taxon>
        <taxon>Kitasatosporales</taxon>
        <taxon>Streptomycetaceae</taxon>
        <taxon>Streptomyces</taxon>
    </lineage>
</organism>
<evidence type="ECO:0000313" key="1">
    <source>
        <dbReference type="EMBL" id="GGZ49668.1"/>
    </source>
</evidence>
<dbReference type="EMBL" id="BMWG01000019">
    <property type="protein sequence ID" value="GGZ49668.1"/>
    <property type="molecule type" value="Genomic_DNA"/>
</dbReference>
<gene>
    <name evidence="1" type="ORF">GCM10010387_49920</name>
</gene>
<reference evidence="1" key="2">
    <citation type="submission" date="2020-09" db="EMBL/GenBank/DDBJ databases">
        <authorList>
            <person name="Sun Q."/>
            <person name="Ohkuma M."/>
        </authorList>
    </citation>
    <scope>NUCLEOTIDE SEQUENCE</scope>
    <source>
        <strain evidence="1">JCM 4988</strain>
    </source>
</reference>
<dbReference type="AlphaFoldDB" id="A0A918UZY7"/>
<comment type="caution">
    <text evidence="1">The sequence shown here is derived from an EMBL/GenBank/DDBJ whole genome shotgun (WGS) entry which is preliminary data.</text>
</comment>
<sequence>MQIDPAVDRAILRAVGHSLPATPQERASVASLNIRNTETVSRLELFPSLQRLIITGWDPVSMQHFRL</sequence>
<evidence type="ECO:0000313" key="2">
    <source>
        <dbReference type="Proteomes" id="UP000630936"/>
    </source>
</evidence>
<dbReference type="RefSeq" id="WP_190125458.1">
    <property type="nucleotide sequence ID" value="NZ_BMWG01000019.1"/>
</dbReference>
<dbReference type="Proteomes" id="UP000630936">
    <property type="component" value="Unassembled WGS sequence"/>
</dbReference>
<proteinExistence type="predicted"/>
<accession>A0A918UZY7</accession>
<reference evidence="1" key="1">
    <citation type="journal article" date="2014" name="Int. J. Syst. Evol. Microbiol.">
        <title>Complete genome sequence of Corynebacterium casei LMG S-19264T (=DSM 44701T), isolated from a smear-ripened cheese.</title>
        <authorList>
            <consortium name="US DOE Joint Genome Institute (JGI-PGF)"/>
            <person name="Walter F."/>
            <person name="Albersmeier A."/>
            <person name="Kalinowski J."/>
            <person name="Ruckert C."/>
        </authorList>
    </citation>
    <scope>NUCLEOTIDE SEQUENCE</scope>
    <source>
        <strain evidence="1">JCM 4988</strain>
    </source>
</reference>
<name>A0A918UZY7_9ACTN</name>
<keyword evidence="2" id="KW-1185">Reference proteome</keyword>